<sequence>MKPQTLVLVVLLFISLASMPSEAGCPSNEGVVSDCAYSECTPEQCAADGLECCPKPCGGYWCVEGPPFAPAKLMEVREIYPETTCTTLLPGTMTEAGEAALFAGPGLCCDGTSERYEWTRRLTTCLRRGVRARWFFLTVTFFGGRRTVSIR</sequence>
<reference evidence="1" key="1">
    <citation type="submission" date="2020-05" db="EMBL/GenBank/DDBJ databases">
        <title>Large-scale comparative analyses of tick genomes elucidate their genetic diversity and vector capacities.</title>
        <authorList>
            <person name="Jia N."/>
            <person name="Wang J."/>
            <person name="Shi W."/>
            <person name="Du L."/>
            <person name="Sun Y."/>
            <person name="Zhan W."/>
            <person name="Jiang J."/>
            <person name="Wang Q."/>
            <person name="Zhang B."/>
            <person name="Ji P."/>
            <person name="Sakyi L.B."/>
            <person name="Cui X."/>
            <person name="Yuan T."/>
            <person name="Jiang B."/>
            <person name="Yang W."/>
            <person name="Lam T.T.-Y."/>
            <person name="Chang Q."/>
            <person name="Ding S."/>
            <person name="Wang X."/>
            <person name="Zhu J."/>
            <person name="Ruan X."/>
            <person name="Zhao L."/>
            <person name="Wei J."/>
            <person name="Que T."/>
            <person name="Du C."/>
            <person name="Cheng J."/>
            <person name="Dai P."/>
            <person name="Han X."/>
            <person name="Huang E."/>
            <person name="Gao Y."/>
            <person name="Liu J."/>
            <person name="Shao H."/>
            <person name="Ye R."/>
            <person name="Li L."/>
            <person name="Wei W."/>
            <person name="Wang X."/>
            <person name="Wang C."/>
            <person name="Yang T."/>
            <person name="Huo Q."/>
            <person name="Li W."/>
            <person name="Guo W."/>
            <person name="Chen H."/>
            <person name="Zhou L."/>
            <person name="Ni X."/>
            <person name="Tian J."/>
            <person name="Zhou Y."/>
            <person name="Sheng Y."/>
            <person name="Liu T."/>
            <person name="Pan Y."/>
            <person name="Xia L."/>
            <person name="Li J."/>
            <person name="Zhao F."/>
            <person name="Cao W."/>
        </authorList>
    </citation>
    <scope>NUCLEOTIDE SEQUENCE</scope>
    <source>
        <strain evidence="1">Hyas-2018</strain>
    </source>
</reference>
<evidence type="ECO:0000313" key="1">
    <source>
        <dbReference type="EMBL" id="KAH6930008.1"/>
    </source>
</evidence>
<proteinExistence type="predicted"/>
<evidence type="ECO:0000313" key="2">
    <source>
        <dbReference type="Proteomes" id="UP000821845"/>
    </source>
</evidence>
<organism evidence="1 2">
    <name type="scientific">Hyalomma asiaticum</name>
    <name type="common">Tick</name>
    <dbReference type="NCBI Taxonomy" id="266040"/>
    <lineage>
        <taxon>Eukaryota</taxon>
        <taxon>Metazoa</taxon>
        <taxon>Ecdysozoa</taxon>
        <taxon>Arthropoda</taxon>
        <taxon>Chelicerata</taxon>
        <taxon>Arachnida</taxon>
        <taxon>Acari</taxon>
        <taxon>Parasitiformes</taxon>
        <taxon>Ixodida</taxon>
        <taxon>Ixodoidea</taxon>
        <taxon>Ixodidae</taxon>
        <taxon>Hyalomminae</taxon>
        <taxon>Hyalomma</taxon>
    </lineage>
</organism>
<gene>
    <name evidence="1" type="ORF">HPB50_007954</name>
</gene>
<name>A0ACB7S5G9_HYAAI</name>
<keyword evidence="2" id="KW-1185">Reference proteome</keyword>
<dbReference type="EMBL" id="CM023485">
    <property type="protein sequence ID" value="KAH6930008.1"/>
    <property type="molecule type" value="Genomic_DNA"/>
</dbReference>
<accession>A0ACB7S5G9</accession>
<dbReference type="Proteomes" id="UP000821845">
    <property type="component" value="Chromosome 5"/>
</dbReference>
<comment type="caution">
    <text evidence="1">The sequence shown here is derived from an EMBL/GenBank/DDBJ whole genome shotgun (WGS) entry which is preliminary data.</text>
</comment>
<protein>
    <submittedName>
        <fullName evidence="1">Uncharacterized protein</fullName>
    </submittedName>
</protein>